<evidence type="ECO:0000259" key="1">
    <source>
        <dbReference type="Pfam" id="PF12146"/>
    </source>
</evidence>
<accession>A0ABT8ACH5</accession>
<sequence length="358" mass="37490">MRLGPPWTPKLIVARRRTAMAAPLASPLACLLLGMALLAGCSPRVVGLGAPVTTPAIGAGHLRTADGLRLALHEWQPDGPPRAQLLALHGLNDHAANFIAESAPPLRAGGLRLLAYDQRGHAGNPHRGIWAGPEALASDAVAAIRLIRAQRPDVPLFVLGESMGANVALLAAERLQAAGEASLVDGWILLAPGLWRLEEMNAVTAASFRLALLQFPSLGVSSASPAMIATDNQAALDRFAEDPLTVKDTRVDVVAGLLEMNGISKAAVARCCAAPTLFLYGAKDNVTEQAPTVATLRRLPAGGGGRVGLYRQGWHILLRDQQRAVVAEDILAFTRAPQAALPSGAEQEGAAWIARGAF</sequence>
<dbReference type="InterPro" id="IPR051044">
    <property type="entry name" value="MAG_DAG_Lipase"/>
</dbReference>
<dbReference type="InterPro" id="IPR022742">
    <property type="entry name" value="Hydrolase_4"/>
</dbReference>
<proteinExistence type="predicted"/>
<dbReference type="EMBL" id="JAUFPN010000194">
    <property type="protein sequence ID" value="MDN3567532.1"/>
    <property type="molecule type" value="Genomic_DNA"/>
</dbReference>
<dbReference type="PANTHER" id="PTHR11614">
    <property type="entry name" value="PHOSPHOLIPASE-RELATED"/>
    <property type="match status" value="1"/>
</dbReference>
<dbReference type="InterPro" id="IPR029058">
    <property type="entry name" value="AB_hydrolase_fold"/>
</dbReference>
<feature type="domain" description="Serine aminopeptidase S33" evidence="1">
    <location>
        <begin position="80"/>
        <end position="322"/>
    </location>
</feature>
<keyword evidence="2" id="KW-0378">Hydrolase</keyword>
<dbReference type="RefSeq" id="WP_290319576.1">
    <property type="nucleotide sequence ID" value="NZ_JAUFPN010000194.1"/>
</dbReference>
<protein>
    <submittedName>
        <fullName evidence="2">Alpha/beta fold hydrolase</fullName>
    </submittedName>
</protein>
<evidence type="ECO:0000313" key="2">
    <source>
        <dbReference type="EMBL" id="MDN3567532.1"/>
    </source>
</evidence>
<organism evidence="2 3">
    <name type="scientific">Paeniroseomonas aquatica</name>
    <dbReference type="NCBI Taxonomy" id="373043"/>
    <lineage>
        <taxon>Bacteria</taxon>
        <taxon>Pseudomonadati</taxon>
        <taxon>Pseudomonadota</taxon>
        <taxon>Alphaproteobacteria</taxon>
        <taxon>Acetobacterales</taxon>
        <taxon>Acetobacteraceae</taxon>
        <taxon>Paeniroseomonas</taxon>
    </lineage>
</organism>
<reference evidence="3" key="1">
    <citation type="journal article" date="2019" name="Int. J. Syst. Evol. Microbiol.">
        <title>The Global Catalogue of Microorganisms (GCM) 10K type strain sequencing project: providing services to taxonomists for standard genome sequencing and annotation.</title>
        <authorList>
            <consortium name="The Broad Institute Genomics Platform"/>
            <consortium name="The Broad Institute Genome Sequencing Center for Infectious Disease"/>
            <person name="Wu L."/>
            <person name="Ma J."/>
        </authorList>
    </citation>
    <scope>NUCLEOTIDE SEQUENCE [LARGE SCALE GENOMIC DNA]</scope>
    <source>
        <strain evidence="3">CECT 7131</strain>
    </source>
</reference>
<name>A0ABT8ACH5_9PROT</name>
<comment type="caution">
    <text evidence="2">The sequence shown here is derived from an EMBL/GenBank/DDBJ whole genome shotgun (WGS) entry which is preliminary data.</text>
</comment>
<gene>
    <name evidence="2" type="ORF">QWZ14_24400</name>
</gene>
<dbReference type="Proteomes" id="UP001529369">
    <property type="component" value="Unassembled WGS sequence"/>
</dbReference>
<dbReference type="GO" id="GO:0016787">
    <property type="term" value="F:hydrolase activity"/>
    <property type="evidence" value="ECO:0007669"/>
    <property type="project" value="UniProtKB-KW"/>
</dbReference>
<evidence type="ECO:0000313" key="3">
    <source>
        <dbReference type="Proteomes" id="UP001529369"/>
    </source>
</evidence>
<dbReference type="SUPFAM" id="SSF53474">
    <property type="entry name" value="alpha/beta-Hydrolases"/>
    <property type="match status" value="1"/>
</dbReference>
<dbReference type="Pfam" id="PF12146">
    <property type="entry name" value="Hydrolase_4"/>
    <property type="match status" value="1"/>
</dbReference>
<keyword evidence="3" id="KW-1185">Reference proteome</keyword>
<dbReference type="Gene3D" id="3.40.50.1820">
    <property type="entry name" value="alpha/beta hydrolase"/>
    <property type="match status" value="1"/>
</dbReference>